<name>A0A7X2MYN8_9CLOT</name>
<evidence type="ECO:0000256" key="3">
    <source>
        <dbReference type="ARBA" id="ARBA00023163"/>
    </source>
</evidence>
<dbReference type="InterPro" id="IPR003313">
    <property type="entry name" value="AraC-bd"/>
</dbReference>
<dbReference type="Gene3D" id="1.10.10.60">
    <property type="entry name" value="Homeodomain-like"/>
    <property type="match status" value="2"/>
</dbReference>
<evidence type="ECO:0000256" key="2">
    <source>
        <dbReference type="ARBA" id="ARBA00023125"/>
    </source>
</evidence>
<dbReference type="InterPro" id="IPR009057">
    <property type="entry name" value="Homeodomain-like_sf"/>
</dbReference>
<dbReference type="SUPFAM" id="SSF46689">
    <property type="entry name" value="Homeodomain-like"/>
    <property type="match status" value="1"/>
</dbReference>
<dbReference type="AlphaFoldDB" id="A0A7X2MYN8"/>
<evidence type="ECO:0000256" key="1">
    <source>
        <dbReference type="ARBA" id="ARBA00023015"/>
    </source>
</evidence>
<dbReference type="Gene3D" id="2.60.120.10">
    <property type="entry name" value="Jelly Rolls"/>
    <property type="match status" value="1"/>
</dbReference>
<dbReference type="Pfam" id="PF02311">
    <property type="entry name" value="AraC_binding"/>
    <property type="match status" value="1"/>
</dbReference>
<dbReference type="PANTHER" id="PTHR43280:SF28">
    <property type="entry name" value="HTH-TYPE TRANSCRIPTIONAL ACTIVATOR RHAS"/>
    <property type="match status" value="1"/>
</dbReference>
<evidence type="ECO:0000259" key="4">
    <source>
        <dbReference type="PROSITE" id="PS01124"/>
    </source>
</evidence>
<evidence type="ECO:0000313" key="5">
    <source>
        <dbReference type="EMBL" id="MSR91497.1"/>
    </source>
</evidence>
<dbReference type="InterPro" id="IPR037923">
    <property type="entry name" value="HTH-like"/>
</dbReference>
<dbReference type="InterPro" id="IPR014710">
    <property type="entry name" value="RmlC-like_jellyroll"/>
</dbReference>
<dbReference type="Pfam" id="PF12833">
    <property type="entry name" value="HTH_18"/>
    <property type="match status" value="1"/>
</dbReference>
<sequence>MNLQELDSRLRTIAEHEEEYKSGNFTLSTNILKKAMTNNEEVLQMHSDNINIHSNKKHNMNILVKKHARFHKYPVHSHDCIELNYVYSGKCTQKINGKKIELTKGQMLLVQQDTIHRIEPLSENDILIKIIIHNDYFKSHFFNRLSSNSILTDFFFKSITTGVIYKNFILFNSEKSERLRIFINEFLCEWYDPSIVFEDIMGSLLTLIFSELVNTHTIDLSNSDGSSENNIVKILDYIEKNYKNCTLKDTAEHFELNANYLSNMLKKNTGFSYKDLVQHQKINAAKDLLLNSNLSTTEIANKVGYENISFFYKKFKQYCFCLPGEYRNN</sequence>
<keyword evidence="6" id="KW-1185">Reference proteome</keyword>
<protein>
    <submittedName>
        <fullName evidence="5">Helix-turn-helix domain-containing protein</fullName>
    </submittedName>
</protein>
<dbReference type="EMBL" id="VULX01000011">
    <property type="protein sequence ID" value="MSR91497.1"/>
    <property type="molecule type" value="Genomic_DNA"/>
</dbReference>
<dbReference type="GO" id="GO:0003700">
    <property type="term" value="F:DNA-binding transcription factor activity"/>
    <property type="evidence" value="ECO:0007669"/>
    <property type="project" value="InterPro"/>
</dbReference>
<keyword evidence="1" id="KW-0805">Transcription regulation</keyword>
<dbReference type="RefSeq" id="WP_154531388.1">
    <property type="nucleotide sequence ID" value="NZ_JAQXTV010000015.1"/>
</dbReference>
<dbReference type="SMART" id="SM00342">
    <property type="entry name" value="HTH_ARAC"/>
    <property type="match status" value="1"/>
</dbReference>
<evidence type="ECO:0000313" key="6">
    <source>
        <dbReference type="Proteomes" id="UP000460287"/>
    </source>
</evidence>
<dbReference type="Proteomes" id="UP000460287">
    <property type="component" value="Unassembled WGS sequence"/>
</dbReference>
<accession>A0A7X2MYN8</accession>
<comment type="caution">
    <text evidence="5">The sequence shown here is derived from an EMBL/GenBank/DDBJ whole genome shotgun (WGS) entry which is preliminary data.</text>
</comment>
<keyword evidence="2" id="KW-0238">DNA-binding</keyword>
<proteinExistence type="predicted"/>
<organism evidence="5 6">
    <name type="scientific">Inconstantimicrobium porci</name>
    <dbReference type="NCBI Taxonomy" id="2652291"/>
    <lineage>
        <taxon>Bacteria</taxon>
        <taxon>Bacillati</taxon>
        <taxon>Bacillota</taxon>
        <taxon>Clostridia</taxon>
        <taxon>Eubacteriales</taxon>
        <taxon>Clostridiaceae</taxon>
        <taxon>Inconstantimicrobium</taxon>
    </lineage>
</organism>
<dbReference type="InterPro" id="IPR018060">
    <property type="entry name" value="HTH_AraC"/>
</dbReference>
<feature type="domain" description="HTH araC/xylS-type" evidence="4">
    <location>
        <begin position="232"/>
        <end position="329"/>
    </location>
</feature>
<dbReference type="SUPFAM" id="SSF51215">
    <property type="entry name" value="Regulatory protein AraC"/>
    <property type="match status" value="1"/>
</dbReference>
<keyword evidence="3" id="KW-0804">Transcription</keyword>
<gene>
    <name evidence="5" type="ORF">FYJ33_08760</name>
</gene>
<dbReference type="PANTHER" id="PTHR43280">
    <property type="entry name" value="ARAC-FAMILY TRANSCRIPTIONAL REGULATOR"/>
    <property type="match status" value="1"/>
</dbReference>
<reference evidence="5 6" key="1">
    <citation type="submission" date="2019-08" db="EMBL/GenBank/DDBJ databases">
        <title>In-depth cultivation of the pig gut microbiome towards novel bacterial diversity and tailored functional studies.</title>
        <authorList>
            <person name="Wylensek D."/>
            <person name="Hitch T.C.A."/>
            <person name="Clavel T."/>
        </authorList>
    </citation>
    <scope>NUCLEOTIDE SEQUENCE [LARGE SCALE GENOMIC DNA]</scope>
    <source>
        <strain evidence="5 6">WCA-383-APC-5B</strain>
    </source>
</reference>
<dbReference type="GO" id="GO:0043565">
    <property type="term" value="F:sequence-specific DNA binding"/>
    <property type="evidence" value="ECO:0007669"/>
    <property type="project" value="InterPro"/>
</dbReference>
<dbReference type="PROSITE" id="PS01124">
    <property type="entry name" value="HTH_ARAC_FAMILY_2"/>
    <property type="match status" value="1"/>
</dbReference>